<dbReference type="OrthoDB" id="134475at2"/>
<evidence type="ECO:0000256" key="2">
    <source>
        <dbReference type="SAM" id="SignalP"/>
    </source>
</evidence>
<organism evidence="4 5">
    <name type="scientific">Amycolatopsis sacchari</name>
    <dbReference type="NCBI Taxonomy" id="115433"/>
    <lineage>
        <taxon>Bacteria</taxon>
        <taxon>Bacillati</taxon>
        <taxon>Actinomycetota</taxon>
        <taxon>Actinomycetes</taxon>
        <taxon>Pseudonocardiales</taxon>
        <taxon>Pseudonocardiaceae</taxon>
        <taxon>Amycolatopsis</taxon>
    </lineage>
</organism>
<dbReference type="AlphaFoldDB" id="A0A1I3VJU9"/>
<gene>
    <name evidence="4" type="ORF">SAMN05421835_11166</name>
</gene>
<keyword evidence="2" id="KW-0732">Signal</keyword>
<keyword evidence="1" id="KW-0472">Membrane</keyword>
<evidence type="ECO:0000256" key="1">
    <source>
        <dbReference type="SAM" id="Phobius"/>
    </source>
</evidence>
<dbReference type="Pfam" id="PF25564">
    <property type="entry name" value="DUF7933"/>
    <property type="match status" value="1"/>
</dbReference>
<feature type="transmembrane region" description="Helical" evidence="1">
    <location>
        <begin position="378"/>
        <end position="397"/>
    </location>
</feature>
<feature type="domain" description="DUF7933" evidence="3">
    <location>
        <begin position="245"/>
        <end position="368"/>
    </location>
</feature>
<dbReference type="RefSeq" id="WP_143249899.1">
    <property type="nucleotide sequence ID" value="NZ_FORP01000011.1"/>
</dbReference>
<dbReference type="STRING" id="115433.SAMN05421835_11166"/>
<keyword evidence="1" id="KW-1133">Transmembrane helix</keyword>
<reference evidence="4 5" key="1">
    <citation type="submission" date="2016-10" db="EMBL/GenBank/DDBJ databases">
        <authorList>
            <person name="de Groot N.N."/>
        </authorList>
    </citation>
    <scope>NUCLEOTIDE SEQUENCE [LARGE SCALE GENOMIC DNA]</scope>
    <source>
        <strain evidence="4 5">DSM 44468</strain>
    </source>
</reference>
<dbReference type="Proteomes" id="UP000199025">
    <property type="component" value="Unassembled WGS sequence"/>
</dbReference>
<name>A0A1I3VJU9_9PSEU</name>
<protein>
    <recommendedName>
        <fullName evidence="3">DUF7933 domain-containing protein</fullName>
    </recommendedName>
</protein>
<evidence type="ECO:0000313" key="5">
    <source>
        <dbReference type="Proteomes" id="UP000199025"/>
    </source>
</evidence>
<keyword evidence="1" id="KW-0812">Transmembrane</keyword>
<feature type="signal peptide" evidence="2">
    <location>
        <begin position="1"/>
        <end position="30"/>
    </location>
</feature>
<evidence type="ECO:0000313" key="4">
    <source>
        <dbReference type="EMBL" id="SFJ95638.1"/>
    </source>
</evidence>
<accession>A0A1I3VJU9</accession>
<proteinExistence type="predicted"/>
<keyword evidence="5" id="KW-1185">Reference proteome</keyword>
<evidence type="ECO:0000259" key="3">
    <source>
        <dbReference type="Pfam" id="PF25564"/>
    </source>
</evidence>
<dbReference type="InterPro" id="IPR057693">
    <property type="entry name" value="DUF7933"/>
</dbReference>
<dbReference type="EMBL" id="FORP01000011">
    <property type="protein sequence ID" value="SFJ95638.1"/>
    <property type="molecule type" value="Genomic_DNA"/>
</dbReference>
<sequence length="406" mass="40491">MTARSRPRRRARRVAAGAAVSLLALGGAFAALGSASAATSASQQWMTSVSPAATPGVGQTMTAGFGDTGVTATIQVVSGTNTTCSWPAPAGTLGGTNATDFLEPDPPAGSAAVQQCTGQGSAFTQVVTFSKPVLSPILHVDNLDGSLASVGGTTTTGAPVTLTTLTKNNALEVSPSGNSTVLNSTPQVARNAGCQADDGTNPTAGCGSFVLGGGPVKSFTLYNQMGNVTGGDAWAWSLSFPTVKLTKAFEPGKIQAGETGELNFFITNPVDNQQPTLSPLDFTDALPAGVTIADSTFGTNSQCGTPAVTDAAGGSLDAGDTGVKAANLTVSPGTTCILTVHVTSDTPGSYTNDNSNLSTGVANLVPDTSTVLVVDTPMIAGSAAAAALVLGGGGWLFSRRSRVTRQ</sequence>
<feature type="chain" id="PRO_5038770085" description="DUF7933 domain-containing protein" evidence="2">
    <location>
        <begin position="31"/>
        <end position="406"/>
    </location>
</feature>